<accession>A0A4S2MW39</accession>
<keyword evidence="2" id="KW-0808">Transferase</keyword>
<keyword evidence="7" id="KW-0862">Zinc</keyword>
<evidence type="ECO:0000259" key="8">
    <source>
        <dbReference type="PROSITE" id="PS51873"/>
    </source>
</evidence>
<dbReference type="InterPro" id="IPR002867">
    <property type="entry name" value="IBR_dom"/>
</dbReference>
<dbReference type="PANTHER" id="PTHR22770">
    <property type="entry name" value="UBIQUITIN CONJUGATING ENZYME 7 INTERACTING PROTEIN-RELATED"/>
    <property type="match status" value="1"/>
</dbReference>
<dbReference type="OrthoDB" id="10009520at2759"/>
<keyword evidence="4" id="KW-0677">Repeat</keyword>
<dbReference type="InterPro" id="IPR044066">
    <property type="entry name" value="TRIAD_supradom"/>
</dbReference>
<keyword evidence="3" id="KW-0479">Metal-binding</keyword>
<dbReference type="InterPro" id="IPR051628">
    <property type="entry name" value="LUBAC_E3_Ligases"/>
</dbReference>
<dbReference type="Proteomes" id="UP000298138">
    <property type="component" value="Unassembled WGS sequence"/>
</dbReference>
<dbReference type="SUPFAM" id="SSF57850">
    <property type="entry name" value="RING/U-box"/>
    <property type="match status" value="1"/>
</dbReference>
<keyword evidence="6" id="KW-0833">Ubl conjugation pathway</keyword>
<evidence type="ECO:0000256" key="6">
    <source>
        <dbReference type="ARBA" id="ARBA00022786"/>
    </source>
</evidence>
<organism evidence="9 10">
    <name type="scientific">Ascodesmis nigricans</name>
    <dbReference type="NCBI Taxonomy" id="341454"/>
    <lineage>
        <taxon>Eukaryota</taxon>
        <taxon>Fungi</taxon>
        <taxon>Dikarya</taxon>
        <taxon>Ascomycota</taxon>
        <taxon>Pezizomycotina</taxon>
        <taxon>Pezizomycetes</taxon>
        <taxon>Pezizales</taxon>
        <taxon>Ascodesmidaceae</taxon>
        <taxon>Ascodesmis</taxon>
    </lineage>
</organism>
<keyword evidence="10" id="KW-1185">Reference proteome</keyword>
<gene>
    <name evidence="9" type="ORF">EX30DRAFT_364379</name>
</gene>
<dbReference type="PROSITE" id="PS51873">
    <property type="entry name" value="TRIAD"/>
    <property type="match status" value="1"/>
</dbReference>
<dbReference type="EMBL" id="ML220123">
    <property type="protein sequence ID" value="TGZ80736.1"/>
    <property type="molecule type" value="Genomic_DNA"/>
</dbReference>
<dbReference type="GO" id="GO:0016740">
    <property type="term" value="F:transferase activity"/>
    <property type="evidence" value="ECO:0007669"/>
    <property type="project" value="UniProtKB-KW"/>
</dbReference>
<evidence type="ECO:0000256" key="7">
    <source>
        <dbReference type="ARBA" id="ARBA00022833"/>
    </source>
</evidence>
<evidence type="ECO:0000256" key="3">
    <source>
        <dbReference type="ARBA" id="ARBA00022723"/>
    </source>
</evidence>
<evidence type="ECO:0000313" key="9">
    <source>
        <dbReference type="EMBL" id="TGZ80736.1"/>
    </source>
</evidence>
<dbReference type="InterPro" id="IPR013083">
    <property type="entry name" value="Znf_RING/FYVE/PHD"/>
</dbReference>
<evidence type="ECO:0000256" key="1">
    <source>
        <dbReference type="ARBA" id="ARBA00004906"/>
    </source>
</evidence>
<dbReference type="AlphaFoldDB" id="A0A4S2MW39"/>
<proteinExistence type="predicted"/>
<evidence type="ECO:0000256" key="2">
    <source>
        <dbReference type="ARBA" id="ARBA00022679"/>
    </source>
</evidence>
<dbReference type="Pfam" id="PF26200">
    <property type="entry name" value="Rcat_RNF216"/>
    <property type="match status" value="1"/>
</dbReference>
<dbReference type="GO" id="GO:0008270">
    <property type="term" value="F:zinc ion binding"/>
    <property type="evidence" value="ECO:0007669"/>
    <property type="project" value="UniProtKB-KW"/>
</dbReference>
<dbReference type="Gene3D" id="3.30.40.10">
    <property type="entry name" value="Zinc/RING finger domain, C3HC4 (zinc finger)"/>
    <property type="match status" value="1"/>
</dbReference>
<comment type="pathway">
    <text evidence="1">Protein modification; protein ubiquitination.</text>
</comment>
<dbReference type="STRING" id="341454.A0A4S2MW39"/>
<dbReference type="SMART" id="SM00647">
    <property type="entry name" value="IBR"/>
    <property type="match status" value="2"/>
</dbReference>
<dbReference type="InParanoid" id="A0A4S2MW39"/>
<evidence type="ECO:0000256" key="4">
    <source>
        <dbReference type="ARBA" id="ARBA00022737"/>
    </source>
</evidence>
<protein>
    <recommendedName>
        <fullName evidence="8">RING-type domain-containing protein</fullName>
    </recommendedName>
</protein>
<reference evidence="9 10" key="1">
    <citation type="submission" date="2019-04" db="EMBL/GenBank/DDBJ databases">
        <title>Comparative genomics and transcriptomics to analyze fruiting body development in filamentous ascomycetes.</title>
        <authorList>
            <consortium name="DOE Joint Genome Institute"/>
            <person name="Lutkenhaus R."/>
            <person name="Traeger S."/>
            <person name="Breuer J."/>
            <person name="Kuo A."/>
            <person name="Lipzen A."/>
            <person name="Pangilinan J."/>
            <person name="Dilworth D."/>
            <person name="Sandor L."/>
            <person name="Poggeler S."/>
            <person name="Barry K."/>
            <person name="Grigoriev I.V."/>
            <person name="Nowrousian M."/>
        </authorList>
    </citation>
    <scope>NUCLEOTIDE SEQUENCE [LARGE SCALE GENOMIC DNA]</scope>
    <source>
        <strain evidence="9 10">CBS 389.68</strain>
    </source>
</reference>
<name>A0A4S2MW39_9PEZI</name>
<dbReference type="PANTHER" id="PTHR22770:SF47">
    <property type="entry name" value="E3 UBIQUITIN-PROTEIN LIGASE RNF216"/>
    <property type="match status" value="1"/>
</dbReference>
<evidence type="ECO:0000313" key="10">
    <source>
        <dbReference type="Proteomes" id="UP000298138"/>
    </source>
</evidence>
<sequence>MSNYNEDEALDHILYGSSSDEGDGNESSTLIQCGGPCKKKHRAESIIRCLGNHSFCFDDARTYTANKLGTGAPVLNCMDANCNNIFPGTEVLRYIDLRIFAALPKERLEIMIDAVGVGGLVEICPYCNAVNNTGPLSKSTVVECFNCEKSSCRKCHKRAHSDKDCQKAHKESLECGHCLKDYPAEEIVRCEDGHPSCMTAAKEYLASQLGKGVPVLKCLKPECDKIFPGVEVLRFIDLNVFKGVPKERLEIMIERVGVKGLVEICPKCVTVVACGPLEQNSEFVCTNSTCGESHCRKCGKEVHSSLTREEYEKKKNQGSEGQDCGGLDLGTFLSDVIESGRVAFKIQAMLNDAILRTCNSCDTKLLKKDGRNMINCNDCGNHQCYICLEDVKGLDHFFQRPTCHLYDEVA</sequence>
<evidence type="ECO:0000256" key="5">
    <source>
        <dbReference type="ARBA" id="ARBA00022771"/>
    </source>
</evidence>
<keyword evidence="5" id="KW-0863">Zinc-finger</keyword>
<feature type="domain" description="RING-type" evidence="8">
    <location>
        <begin position="171"/>
        <end position="407"/>
    </location>
</feature>